<dbReference type="AlphaFoldDB" id="A0A8S1XY52"/>
<gene>
    <name evidence="1" type="ORF">PPENT_87.1.T1440064</name>
</gene>
<reference evidence="1" key="1">
    <citation type="submission" date="2021-01" db="EMBL/GenBank/DDBJ databases">
        <authorList>
            <consortium name="Genoscope - CEA"/>
            <person name="William W."/>
        </authorList>
    </citation>
    <scope>NUCLEOTIDE SEQUENCE</scope>
</reference>
<comment type="caution">
    <text evidence="1">The sequence shown here is derived from an EMBL/GenBank/DDBJ whole genome shotgun (WGS) entry which is preliminary data.</text>
</comment>
<proteinExistence type="predicted"/>
<organism evidence="1 2">
    <name type="scientific">Paramecium pentaurelia</name>
    <dbReference type="NCBI Taxonomy" id="43138"/>
    <lineage>
        <taxon>Eukaryota</taxon>
        <taxon>Sar</taxon>
        <taxon>Alveolata</taxon>
        <taxon>Ciliophora</taxon>
        <taxon>Intramacronucleata</taxon>
        <taxon>Oligohymenophorea</taxon>
        <taxon>Peniculida</taxon>
        <taxon>Parameciidae</taxon>
        <taxon>Paramecium</taxon>
    </lineage>
</organism>
<dbReference type="Proteomes" id="UP000689195">
    <property type="component" value="Unassembled WGS sequence"/>
</dbReference>
<dbReference type="EMBL" id="CAJJDO010000144">
    <property type="protein sequence ID" value="CAD8206499.1"/>
    <property type="molecule type" value="Genomic_DNA"/>
</dbReference>
<evidence type="ECO:0000313" key="1">
    <source>
        <dbReference type="EMBL" id="CAD8206499.1"/>
    </source>
</evidence>
<name>A0A8S1XY52_9CILI</name>
<evidence type="ECO:0000313" key="2">
    <source>
        <dbReference type="Proteomes" id="UP000689195"/>
    </source>
</evidence>
<sequence length="103" mass="12360">MKIKQELSLSQISQEFIKKIKYQNPKQLLNQIAKLILMEISIKLQLIIIQFQKNHQKNVIKFQISGIIINYSNKIVTLFYSLQKLRTEIQIIWKFLIFKVIKK</sequence>
<keyword evidence="2" id="KW-1185">Reference proteome</keyword>
<protein>
    <submittedName>
        <fullName evidence="1">Uncharacterized protein</fullName>
    </submittedName>
</protein>
<accession>A0A8S1XY52</accession>